<dbReference type="Pfam" id="PF01551">
    <property type="entry name" value="Peptidase_M23"/>
    <property type="match status" value="1"/>
</dbReference>
<feature type="domain" description="M23ase beta-sheet core" evidence="3">
    <location>
        <begin position="294"/>
        <end position="387"/>
    </location>
</feature>
<feature type="chain" id="PRO_5032822280" evidence="2">
    <location>
        <begin position="25"/>
        <end position="392"/>
    </location>
</feature>
<dbReference type="SUPFAM" id="SSF51261">
    <property type="entry name" value="Duplicated hybrid motif"/>
    <property type="match status" value="1"/>
</dbReference>
<proteinExistence type="predicted"/>
<dbReference type="Gene3D" id="2.70.70.10">
    <property type="entry name" value="Glucose Permease (Domain IIA)"/>
    <property type="match status" value="1"/>
</dbReference>
<evidence type="ECO:0000256" key="2">
    <source>
        <dbReference type="SAM" id="SignalP"/>
    </source>
</evidence>
<name>A0A839F2P2_9GAMM</name>
<dbReference type="GO" id="GO:0004222">
    <property type="term" value="F:metalloendopeptidase activity"/>
    <property type="evidence" value="ECO:0007669"/>
    <property type="project" value="TreeGrafter"/>
</dbReference>
<keyword evidence="1" id="KW-0175">Coiled coil</keyword>
<feature type="signal peptide" evidence="2">
    <location>
        <begin position="1"/>
        <end position="24"/>
    </location>
</feature>
<dbReference type="FunFam" id="2.70.70.10:FF:000003">
    <property type="entry name" value="Murein hydrolase activator EnvC"/>
    <property type="match status" value="1"/>
</dbReference>
<dbReference type="PANTHER" id="PTHR21666:SF270">
    <property type="entry name" value="MUREIN HYDROLASE ACTIVATOR ENVC"/>
    <property type="match status" value="1"/>
</dbReference>
<protein>
    <submittedName>
        <fullName evidence="4">Septal ring factor EnvC (AmiA/AmiB activator)</fullName>
    </submittedName>
</protein>
<feature type="coiled-coil region" evidence="1">
    <location>
        <begin position="87"/>
        <end position="121"/>
    </location>
</feature>
<organism evidence="4 5">
    <name type="scientific">Dokdonella fugitiva</name>
    <dbReference type="NCBI Taxonomy" id="328517"/>
    <lineage>
        <taxon>Bacteria</taxon>
        <taxon>Pseudomonadati</taxon>
        <taxon>Pseudomonadota</taxon>
        <taxon>Gammaproteobacteria</taxon>
        <taxon>Lysobacterales</taxon>
        <taxon>Rhodanobacteraceae</taxon>
        <taxon>Dokdonella</taxon>
    </lineage>
</organism>
<comment type="caution">
    <text evidence="4">The sequence shown here is derived from an EMBL/GenBank/DDBJ whole genome shotgun (WGS) entry which is preliminary data.</text>
</comment>
<keyword evidence="2" id="KW-0732">Signal</keyword>
<accession>A0A839F2P2</accession>
<dbReference type="InterPro" id="IPR016047">
    <property type="entry name" value="M23ase_b-sheet_dom"/>
</dbReference>
<evidence type="ECO:0000313" key="4">
    <source>
        <dbReference type="EMBL" id="MBA8887778.1"/>
    </source>
</evidence>
<dbReference type="EMBL" id="JACGXL010000002">
    <property type="protein sequence ID" value="MBA8887778.1"/>
    <property type="molecule type" value="Genomic_DNA"/>
</dbReference>
<keyword evidence="5" id="KW-1185">Reference proteome</keyword>
<dbReference type="RefSeq" id="WP_182530815.1">
    <property type="nucleotide sequence ID" value="NZ_JACGXL010000002.1"/>
</dbReference>
<evidence type="ECO:0000313" key="5">
    <source>
        <dbReference type="Proteomes" id="UP000550401"/>
    </source>
</evidence>
<sequence length="392" mass="41851">MAPRLSPFLLAGVAAALLAGAAHARAEEAPDPQRAAQEQETKKKLDAVRAELKALAEQQRAAGGERDDAARALRDKELALAAVAKDVRALDAKVAAQQTRLDELDAEKAGLDRTLATQREALGGLLRSAYALGHGEELKLLLQQDDVAAISRVLAYHRYFQRAQVEQIERLLGDLRRLADVQAQIRGASAELAASRDARAAEGAKLDGERAARAELLAQLEAKLKDQAARLAALGRNEAELGNLLERLRDVFADIPKQLAGAEAFATQRGRLAWPLQGKVVTAFGAADESGRRSSGLLLAAKTGSPVHAISHGRVAFADWLRGYGLMLIVDHGDGYLSLYGCNETLLKDVGDWVDAGETIATSGASGGQKAAGLYFELRAKGQAVDPRGWLR</sequence>
<dbReference type="PANTHER" id="PTHR21666">
    <property type="entry name" value="PEPTIDASE-RELATED"/>
    <property type="match status" value="1"/>
</dbReference>
<dbReference type="InterPro" id="IPR011055">
    <property type="entry name" value="Dup_hybrid_motif"/>
</dbReference>
<dbReference type="Proteomes" id="UP000550401">
    <property type="component" value="Unassembled WGS sequence"/>
</dbReference>
<dbReference type="Gene3D" id="6.10.250.3150">
    <property type="match status" value="1"/>
</dbReference>
<gene>
    <name evidence="4" type="ORF">FHW12_001992</name>
</gene>
<evidence type="ECO:0000259" key="3">
    <source>
        <dbReference type="Pfam" id="PF01551"/>
    </source>
</evidence>
<evidence type="ECO:0000256" key="1">
    <source>
        <dbReference type="SAM" id="Coils"/>
    </source>
</evidence>
<dbReference type="AlphaFoldDB" id="A0A839F2P2"/>
<dbReference type="CDD" id="cd12797">
    <property type="entry name" value="M23_peptidase"/>
    <property type="match status" value="1"/>
</dbReference>
<dbReference type="InterPro" id="IPR050570">
    <property type="entry name" value="Cell_wall_metabolism_enzyme"/>
</dbReference>
<reference evidence="4 5" key="1">
    <citation type="submission" date="2020-07" db="EMBL/GenBank/DDBJ databases">
        <title>Genomic Encyclopedia of Type Strains, Phase IV (KMG-V): Genome sequencing to study the core and pangenomes of soil and plant-associated prokaryotes.</title>
        <authorList>
            <person name="Whitman W."/>
        </authorList>
    </citation>
    <scope>NUCLEOTIDE SEQUENCE [LARGE SCALE GENOMIC DNA]</scope>
    <source>
        <strain evidence="4 5">RH2WT43</strain>
    </source>
</reference>